<dbReference type="EMBL" id="CAJNIZ010006856">
    <property type="protein sequence ID" value="CAE7253156.1"/>
    <property type="molecule type" value="Genomic_DNA"/>
</dbReference>
<dbReference type="Proteomes" id="UP000649617">
    <property type="component" value="Unassembled WGS sequence"/>
</dbReference>
<proteinExistence type="predicted"/>
<organism evidence="1 2">
    <name type="scientific">Symbiodinium pilosum</name>
    <name type="common">Dinoflagellate</name>
    <dbReference type="NCBI Taxonomy" id="2952"/>
    <lineage>
        <taxon>Eukaryota</taxon>
        <taxon>Sar</taxon>
        <taxon>Alveolata</taxon>
        <taxon>Dinophyceae</taxon>
        <taxon>Suessiales</taxon>
        <taxon>Symbiodiniaceae</taxon>
        <taxon>Symbiodinium</taxon>
    </lineage>
</organism>
<gene>
    <name evidence="1" type="ORF">SPIL2461_LOCUS4969</name>
</gene>
<name>A0A812M0S8_SYMPI</name>
<accession>A0A812M0S8</accession>
<dbReference type="InterPro" id="IPR011010">
    <property type="entry name" value="DNA_brk_join_enz"/>
</dbReference>
<evidence type="ECO:0000313" key="1">
    <source>
        <dbReference type="EMBL" id="CAE7253156.1"/>
    </source>
</evidence>
<comment type="caution">
    <text evidence="1">The sequence shown here is derived from an EMBL/GenBank/DDBJ whole genome shotgun (WGS) entry which is preliminary data.</text>
</comment>
<keyword evidence="2" id="KW-1185">Reference proteome</keyword>
<sequence length="648" mass="71238">MQWTLHQLVEACAPLTCRHLSCKNCGASLSSAGSTPVSWAQPLPCLPNLAWILRPTGILILVSIRCCNPRFAQGKSLFGPLLCRPLQEGILFDVVELFSGSSHWTLSHAALGLTAYPGVDIPNSSGRVMDFSLDSTFHGLCALALRRVVREWHGGPPCLTYGTLRRPRLRSKAKPFGFNPEDPLAKLHNRLAMRTAFLFCIVALTGGYFSVEQPGSSCVFYLDCFRALVALGAVITRLCCCAFGTPYKKPLQWLHNKPWLADLARPCTCGKAKPHFIIEGTFTKSSAVAFDQLCCPNAKALLGRQPRPGESVASFSASYPLTLCRLMAVGSSAAKRGYVSDMPLSAKFATLETQRFDLLCASCAVPRVLGRWVRLLLLLAGDVERNPGPRRAPVPRGALDLQSGFAASTRHKMTKAFGAFLTWISSTLNLDGDAVLSCSRSAALALRSPRYLLVYAITAVQDLYPEYRTHLTPAWQVDKKWQQSEPGECRPVISQPILEAAVALAICWGWFDWAALTLIGFLCMLRPSEMVPLVRQDIVFPEDAMSQDPVAYAQWNAIMQRLGVLHTLASKGATPGVLRGSGATFMYLETEDLPLIAWRGRWSKTKTMEFCLQEVAAQRLPLWARDRIRTLSSLSRKLVICACSSQEG</sequence>
<protein>
    <submittedName>
        <fullName evidence="1">Uncharacterized protein</fullName>
    </submittedName>
</protein>
<dbReference type="GO" id="GO:0003677">
    <property type="term" value="F:DNA binding"/>
    <property type="evidence" value="ECO:0007669"/>
    <property type="project" value="InterPro"/>
</dbReference>
<evidence type="ECO:0000313" key="2">
    <source>
        <dbReference type="Proteomes" id="UP000649617"/>
    </source>
</evidence>
<dbReference type="AlphaFoldDB" id="A0A812M0S8"/>
<dbReference type="SUPFAM" id="SSF56349">
    <property type="entry name" value="DNA breaking-rejoining enzymes"/>
    <property type="match status" value="1"/>
</dbReference>
<dbReference type="OrthoDB" id="443995at2759"/>
<reference evidence="1" key="1">
    <citation type="submission" date="2021-02" db="EMBL/GenBank/DDBJ databases">
        <authorList>
            <person name="Dougan E. K."/>
            <person name="Rhodes N."/>
            <person name="Thang M."/>
            <person name="Chan C."/>
        </authorList>
    </citation>
    <scope>NUCLEOTIDE SEQUENCE</scope>
</reference>